<dbReference type="EMBL" id="JAWDEY010000010">
    <property type="protein sequence ID" value="KAK6589819.1"/>
    <property type="molecule type" value="Genomic_DNA"/>
</dbReference>
<evidence type="ECO:0008006" key="3">
    <source>
        <dbReference type="Google" id="ProtNLM"/>
    </source>
</evidence>
<gene>
    <name evidence="1" type="ORF">RS030_192918</name>
</gene>
<protein>
    <recommendedName>
        <fullName evidence="3">Protein kinase domain-containing protein</fullName>
    </recommendedName>
</protein>
<evidence type="ECO:0000313" key="2">
    <source>
        <dbReference type="Proteomes" id="UP001311799"/>
    </source>
</evidence>
<dbReference type="SUPFAM" id="SSF56112">
    <property type="entry name" value="Protein kinase-like (PK-like)"/>
    <property type="match status" value="1"/>
</dbReference>
<dbReference type="Gene3D" id="1.10.510.10">
    <property type="entry name" value="Transferase(Phosphotransferase) domain 1"/>
    <property type="match status" value="1"/>
</dbReference>
<keyword evidence="2" id="KW-1185">Reference proteome</keyword>
<accession>A0AAV9Y0C0</accession>
<proteinExistence type="predicted"/>
<comment type="caution">
    <text evidence="1">The sequence shown here is derived from an EMBL/GenBank/DDBJ whole genome shotgun (WGS) entry which is preliminary data.</text>
</comment>
<dbReference type="AlphaFoldDB" id="A0AAV9Y0C0"/>
<sequence length="874" mass="101874">MNRALRTDFLKKNMELINKAGERIKKYKSILLLCSVLFSTFECRINIKEKAFDDIEESNSMSTIDELSNIHFTVTSKLKGDDTDRLYDMKWRVLNGKYGSVTFANVKIPIATEELFIKSHILSSYSGMSIKTKGIRAWFHGNSAISPGWVSEKMNMYLAVKSPFTGVHSHGDELWERENKMNLLLSREFFCSKRMGFVSTEETESETESESESDTINYLKIIKRYQISPAMITFHSNSDLNGNSAPKHFYLTRDLRRKVKMNEQNRPIFSNYMFMEYIDGFSLEFLLYYLRSDEMNKWLSNVDERWNLWLLSILNLVILVLNAVQSFSSSGYMLYMHCDLNFGNILVSRENQRGGGGENTKRLLEDKNDHWTNLKRIATMGHESVRIIDFSFSYILNNKDTYTEQRELFEFMKKSGVERIIGERNFENICKQTLKSALFNDPNYVSIIILEILKGYSVLFNKNRIESREQVISFQVDEKWNDTDNRNKYLNVINELIQDLDDTQEWNTIAMKFVQHEEPVKRWVSKNNSKKSLSTFNQGVEAYMKVCDVVTRSVNSLHQKNKLGQVGSQGKKSYDYHFTLKDEFSPNYFANACFSIETYIRGYLFLPFSFSRIGSCIFHNVQKISGLKELLSIHESYSYFQLTSLIVDFITWLYVSQSTKNNFSEIQPTFEFYHTLRSRCVALNNKSYFSLDDASLIGDSHLNGKSEDFPTHSNIQAVNMGDIGSIDEKLEKTVEVYKEMNKNQMGFILKNIVERKIPVPISLLIQRTWYRIQELPELITKKVNSDELLSVIFNLFETLNSYSKLHNYYDKNTEYTKCLLISDKLLLEDCIIASNNGNLNHISDNALFKDTFLSDPIKLCQFIIKPIHNKIVFW</sequence>
<dbReference type="InterPro" id="IPR011009">
    <property type="entry name" value="Kinase-like_dom_sf"/>
</dbReference>
<reference evidence="1 2" key="1">
    <citation type="submission" date="2023-10" db="EMBL/GenBank/DDBJ databases">
        <title>Comparative genomics analysis reveals potential genetic determinants of host preference in Cryptosporidium xiaoi.</title>
        <authorList>
            <person name="Xiao L."/>
            <person name="Li J."/>
        </authorList>
    </citation>
    <scope>NUCLEOTIDE SEQUENCE [LARGE SCALE GENOMIC DNA]</scope>
    <source>
        <strain evidence="1 2">52996</strain>
    </source>
</reference>
<name>A0AAV9Y0C0_9CRYT</name>
<evidence type="ECO:0000313" key="1">
    <source>
        <dbReference type="EMBL" id="KAK6589819.1"/>
    </source>
</evidence>
<organism evidence="1 2">
    <name type="scientific">Cryptosporidium xiaoi</name>
    <dbReference type="NCBI Taxonomy" id="659607"/>
    <lineage>
        <taxon>Eukaryota</taxon>
        <taxon>Sar</taxon>
        <taxon>Alveolata</taxon>
        <taxon>Apicomplexa</taxon>
        <taxon>Conoidasida</taxon>
        <taxon>Coccidia</taxon>
        <taxon>Eucoccidiorida</taxon>
        <taxon>Eimeriorina</taxon>
        <taxon>Cryptosporidiidae</taxon>
        <taxon>Cryptosporidium</taxon>
    </lineage>
</organism>
<dbReference type="Proteomes" id="UP001311799">
    <property type="component" value="Unassembled WGS sequence"/>
</dbReference>